<dbReference type="EMBL" id="CM007901">
    <property type="protein sequence ID" value="OTG05174.1"/>
    <property type="molecule type" value="Genomic_DNA"/>
</dbReference>
<sequence length="554" mass="59950">MIFSAVWEAGRLVGLGRSVWEANTMDSSGTGESDTTGPMPIVSDDRVSSEHEVHTSDVTSTDEDNFQPFALPDAVDEPADSPLAGDLPLVEIPTPIPLAAYPVLDMLLDANADDDVDLFDDEPLEDDIEGEALIADDGLLLLADAPAKESPAHSPVPNSFESVASAPSHTQGAQHYSHASDLDRASSAAPAPSYAFDHDLDEDSDPFFPPGCDPDQDIEFIPLDQPMEDPVDPVDPVDPAFADHADFEMEFDDLEPAMAPEPVAAPDPVFEHDPIHAGVPIVDPLIADLPVDDHPVDAPLLEGDHVVAADQADAPLIADIPAERVDVAPLLDHVPLEPDHALFATRIDPRYAHTQNGWIDADDELPPFPPHTTDARHMDFPFSFAQFTPSARPGEGSSAHPFGHVPTSIPVIPQFSSAIPPVPPFSVPPFTPAGEPFLWTSPPIMPPSDPCHPFHMGYSIEDILMSFVVQQEALTRRIQELERAQPPPCQCQGQTHPALSQPPRPLSPDSAARLLALEQQMASWLGSQRAMTEDWLHLRHLFYSHFPPPPPPSV</sequence>
<evidence type="ECO:0000256" key="1">
    <source>
        <dbReference type="SAM" id="MobiDB-lite"/>
    </source>
</evidence>
<keyword evidence="3" id="KW-1185">Reference proteome</keyword>
<feature type="compositionally biased region" description="Polar residues" evidence="1">
    <location>
        <begin position="24"/>
        <end position="36"/>
    </location>
</feature>
<name>A0A251T2P6_HELAN</name>
<feature type="compositionally biased region" description="Basic and acidic residues" evidence="1">
    <location>
        <begin position="43"/>
        <end position="55"/>
    </location>
</feature>
<organism evidence="2 3">
    <name type="scientific">Helianthus annuus</name>
    <name type="common">Common sunflower</name>
    <dbReference type="NCBI Taxonomy" id="4232"/>
    <lineage>
        <taxon>Eukaryota</taxon>
        <taxon>Viridiplantae</taxon>
        <taxon>Streptophyta</taxon>
        <taxon>Embryophyta</taxon>
        <taxon>Tracheophyta</taxon>
        <taxon>Spermatophyta</taxon>
        <taxon>Magnoliopsida</taxon>
        <taxon>eudicotyledons</taxon>
        <taxon>Gunneridae</taxon>
        <taxon>Pentapetalae</taxon>
        <taxon>asterids</taxon>
        <taxon>campanulids</taxon>
        <taxon>Asterales</taxon>
        <taxon>Asteraceae</taxon>
        <taxon>Asteroideae</taxon>
        <taxon>Heliantheae alliance</taxon>
        <taxon>Heliantheae</taxon>
        <taxon>Helianthus</taxon>
    </lineage>
</organism>
<dbReference type="Proteomes" id="UP000215914">
    <property type="component" value="Chromosome 12"/>
</dbReference>
<dbReference type="InParanoid" id="A0A251T2P6"/>
<evidence type="ECO:0000313" key="3">
    <source>
        <dbReference type="Proteomes" id="UP000215914"/>
    </source>
</evidence>
<feature type="region of interest" description="Disordered" evidence="1">
    <location>
        <begin position="24"/>
        <end position="66"/>
    </location>
</feature>
<accession>A0A251T2P6</accession>
<feature type="region of interest" description="Disordered" evidence="1">
    <location>
        <begin position="148"/>
        <end position="214"/>
    </location>
</feature>
<gene>
    <name evidence="2" type="ORF">HannXRQ_Chr12g0370651</name>
</gene>
<evidence type="ECO:0000313" key="2">
    <source>
        <dbReference type="EMBL" id="OTG05174.1"/>
    </source>
</evidence>
<reference evidence="3" key="1">
    <citation type="journal article" date="2017" name="Nature">
        <title>The sunflower genome provides insights into oil metabolism, flowering and Asterid evolution.</title>
        <authorList>
            <person name="Badouin H."/>
            <person name="Gouzy J."/>
            <person name="Grassa C.J."/>
            <person name="Murat F."/>
            <person name="Staton S.E."/>
            <person name="Cottret L."/>
            <person name="Lelandais-Briere C."/>
            <person name="Owens G.L."/>
            <person name="Carrere S."/>
            <person name="Mayjonade B."/>
            <person name="Legrand L."/>
            <person name="Gill N."/>
            <person name="Kane N.C."/>
            <person name="Bowers J.E."/>
            <person name="Hubner S."/>
            <person name="Bellec A."/>
            <person name="Berard A."/>
            <person name="Berges H."/>
            <person name="Blanchet N."/>
            <person name="Boniface M.C."/>
            <person name="Brunel D."/>
            <person name="Catrice O."/>
            <person name="Chaidir N."/>
            <person name="Claudel C."/>
            <person name="Donnadieu C."/>
            <person name="Faraut T."/>
            <person name="Fievet G."/>
            <person name="Helmstetter N."/>
            <person name="King M."/>
            <person name="Knapp S.J."/>
            <person name="Lai Z."/>
            <person name="Le Paslier M.C."/>
            <person name="Lippi Y."/>
            <person name="Lorenzon L."/>
            <person name="Mandel J.R."/>
            <person name="Marage G."/>
            <person name="Marchand G."/>
            <person name="Marquand E."/>
            <person name="Bret-Mestries E."/>
            <person name="Morien E."/>
            <person name="Nambeesan S."/>
            <person name="Nguyen T."/>
            <person name="Pegot-Espagnet P."/>
            <person name="Pouilly N."/>
            <person name="Raftis F."/>
            <person name="Sallet E."/>
            <person name="Schiex T."/>
            <person name="Thomas J."/>
            <person name="Vandecasteele C."/>
            <person name="Vares D."/>
            <person name="Vear F."/>
            <person name="Vautrin S."/>
            <person name="Crespi M."/>
            <person name="Mangin B."/>
            <person name="Burke J.M."/>
            <person name="Salse J."/>
            <person name="Munos S."/>
            <person name="Vincourt P."/>
            <person name="Rieseberg L.H."/>
            <person name="Langlade N.B."/>
        </authorList>
    </citation>
    <scope>NUCLEOTIDE SEQUENCE [LARGE SCALE GENOMIC DNA]</scope>
    <source>
        <strain evidence="3">cv. SF193</strain>
    </source>
</reference>
<feature type="compositionally biased region" description="Low complexity" evidence="1">
    <location>
        <begin position="185"/>
        <end position="195"/>
    </location>
</feature>
<dbReference type="AlphaFoldDB" id="A0A251T2P6"/>
<protein>
    <submittedName>
        <fullName evidence="2">Uncharacterized protein</fullName>
    </submittedName>
</protein>
<feature type="region of interest" description="Disordered" evidence="1">
    <location>
        <begin position="486"/>
        <end position="509"/>
    </location>
</feature>
<feature type="compositionally biased region" description="Polar residues" evidence="1">
    <location>
        <begin position="156"/>
        <end position="174"/>
    </location>
</feature>
<proteinExistence type="predicted"/>